<evidence type="ECO:0000313" key="3">
    <source>
        <dbReference type="Proteomes" id="UP001197247"/>
    </source>
</evidence>
<dbReference type="Pfam" id="PF13302">
    <property type="entry name" value="Acetyltransf_3"/>
    <property type="match status" value="1"/>
</dbReference>
<dbReference type="Proteomes" id="UP001197247">
    <property type="component" value="Unassembled WGS sequence"/>
</dbReference>
<accession>A0ABS5TN58</accession>
<dbReference type="Gene3D" id="3.40.630.30">
    <property type="match status" value="1"/>
</dbReference>
<keyword evidence="3" id="KW-1185">Reference proteome</keyword>
<comment type="caution">
    <text evidence="2">The sequence shown here is derived from an EMBL/GenBank/DDBJ whole genome shotgun (WGS) entry which is preliminary data.</text>
</comment>
<feature type="domain" description="N-acetyltransferase" evidence="1">
    <location>
        <begin position="11"/>
        <end position="177"/>
    </location>
</feature>
<dbReference type="InterPro" id="IPR016181">
    <property type="entry name" value="Acyl_CoA_acyltransferase"/>
</dbReference>
<organism evidence="2 3">
    <name type="scientific">Kineosporia corallincola</name>
    <dbReference type="NCBI Taxonomy" id="2835133"/>
    <lineage>
        <taxon>Bacteria</taxon>
        <taxon>Bacillati</taxon>
        <taxon>Actinomycetota</taxon>
        <taxon>Actinomycetes</taxon>
        <taxon>Kineosporiales</taxon>
        <taxon>Kineosporiaceae</taxon>
        <taxon>Kineosporia</taxon>
    </lineage>
</organism>
<dbReference type="InterPro" id="IPR051531">
    <property type="entry name" value="N-acetyltransferase"/>
</dbReference>
<gene>
    <name evidence="2" type="ORF">KIH74_26510</name>
</gene>
<name>A0ABS5TN58_9ACTN</name>
<protein>
    <submittedName>
        <fullName evidence="2">GNAT family N-acetyltransferase</fullName>
    </submittedName>
</protein>
<dbReference type="InterPro" id="IPR000182">
    <property type="entry name" value="GNAT_dom"/>
</dbReference>
<dbReference type="EMBL" id="JAHBAY010000012">
    <property type="protein sequence ID" value="MBT0772527.1"/>
    <property type="molecule type" value="Genomic_DNA"/>
</dbReference>
<dbReference type="PANTHER" id="PTHR43792:SF1">
    <property type="entry name" value="N-ACETYLTRANSFERASE DOMAIN-CONTAINING PROTEIN"/>
    <property type="match status" value="1"/>
</dbReference>
<proteinExistence type="predicted"/>
<evidence type="ECO:0000313" key="2">
    <source>
        <dbReference type="EMBL" id="MBT0772527.1"/>
    </source>
</evidence>
<dbReference type="PROSITE" id="PS51186">
    <property type="entry name" value="GNAT"/>
    <property type="match status" value="1"/>
</dbReference>
<dbReference type="PANTHER" id="PTHR43792">
    <property type="entry name" value="GNAT FAMILY, PUTATIVE (AFU_ORTHOLOGUE AFUA_3G00765)-RELATED-RELATED"/>
    <property type="match status" value="1"/>
</dbReference>
<reference evidence="2 3" key="1">
    <citation type="submission" date="2021-05" db="EMBL/GenBank/DDBJ databases">
        <title>Kineosporia and Streptomyces sp. nov. two new marine actinobacteria isolated from Coral.</title>
        <authorList>
            <person name="Buangrab K."/>
            <person name="Sutthacheep M."/>
            <person name="Yeemin T."/>
            <person name="Harunari E."/>
            <person name="Igarashi Y."/>
            <person name="Kanchanasin P."/>
            <person name="Tanasupawat S."/>
            <person name="Phongsopitanun W."/>
        </authorList>
    </citation>
    <scope>NUCLEOTIDE SEQUENCE [LARGE SCALE GENOMIC DNA]</scope>
    <source>
        <strain evidence="2 3">J2-2</strain>
    </source>
</reference>
<dbReference type="SUPFAM" id="SSF55729">
    <property type="entry name" value="Acyl-CoA N-acyltransferases (Nat)"/>
    <property type="match status" value="1"/>
</dbReference>
<sequence length="181" mass="19917">MADTDLHTPRLLLRDIAPGDVDAVHAYAGDPEVCRFMVWGPNTLDDTRAFVAEQLVAAAAPDRRTHNRLIVHAGSGQVIGGIELRLESPANQRGDFGYILRRDHWGQGYATEASRAVLDLGFGQLGLHRITATCDPGNTASARVLEKSGLRREGLMRQHLRRGGQWRDSLLYAVLASDERP</sequence>
<dbReference type="RefSeq" id="WP_214159060.1">
    <property type="nucleotide sequence ID" value="NZ_JAHBAY010000012.1"/>
</dbReference>
<evidence type="ECO:0000259" key="1">
    <source>
        <dbReference type="PROSITE" id="PS51186"/>
    </source>
</evidence>